<dbReference type="Gene3D" id="2.40.170.20">
    <property type="entry name" value="TonB-dependent receptor, beta-barrel domain"/>
    <property type="match status" value="1"/>
</dbReference>
<dbReference type="PANTHER" id="PTHR32552">
    <property type="entry name" value="FERRICHROME IRON RECEPTOR-RELATED"/>
    <property type="match status" value="1"/>
</dbReference>
<evidence type="ECO:0000256" key="2">
    <source>
        <dbReference type="ARBA" id="ARBA00022448"/>
    </source>
</evidence>
<evidence type="ECO:0000256" key="8">
    <source>
        <dbReference type="ARBA" id="ARBA00023077"/>
    </source>
</evidence>
<keyword evidence="9 11" id="KW-0472">Membrane</keyword>
<keyword evidence="4" id="KW-0410">Iron transport</keyword>
<comment type="similarity">
    <text evidence="11 12">Belongs to the TonB-dependent receptor family.</text>
</comment>
<keyword evidence="2 11" id="KW-0813">Transport</keyword>
<dbReference type="RefSeq" id="WP_102114146.1">
    <property type="nucleotide sequence ID" value="NZ_BMGN01000007.1"/>
</dbReference>
<dbReference type="PROSITE" id="PS52016">
    <property type="entry name" value="TONB_DEPENDENT_REC_3"/>
    <property type="match status" value="1"/>
</dbReference>
<evidence type="ECO:0000256" key="4">
    <source>
        <dbReference type="ARBA" id="ARBA00022496"/>
    </source>
</evidence>
<dbReference type="EMBL" id="CP025612">
    <property type="protein sequence ID" value="AUN32613.1"/>
    <property type="molecule type" value="Genomic_DNA"/>
</dbReference>
<proteinExistence type="inferred from homology"/>
<dbReference type="InterPro" id="IPR000531">
    <property type="entry name" value="Beta-barrel_TonB"/>
</dbReference>
<dbReference type="InterPro" id="IPR036942">
    <property type="entry name" value="Beta-barrel_TonB_sf"/>
</dbReference>
<reference evidence="13 14" key="1">
    <citation type="submission" date="2017-12" db="EMBL/GenBank/DDBJ databases">
        <title>Genomes of bacteria within cyanobacterial aggregates.</title>
        <authorList>
            <person name="Cai H."/>
        </authorList>
    </citation>
    <scope>NUCLEOTIDE SEQUENCE [LARGE SCALE GENOMIC DNA]</scope>
    <source>
        <strain evidence="13 14">TH16</strain>
    </source>
</reference>
<keyword evidence="5 11" id="KW-0812">Transmembrane</keyword>
<dbReference type="OrthoDB" id="9760333at2"/>
<protein>
    <submittedName>
        <fullName evidence="13">Uncharacterized protein</fullName>
    </submittedName>
</protein>
<dbReference type="InterPro" id="IPR012910">
    <property type="entry name" value="Plug_dom"/>
</dbReference>
<dbReference type="GO" id="GO:0006826">
    <property type="term" value="P:iron ion transport"/>
    <property type="evidence" value="ECO:0007669"/>
    <property type="project" value="UniProtKB-KW"/>
</dbReference>
<evidence type="ECO:0000256" key="6">
    <source>
        <dbReference type="ARBA" id="ARBA00023004"/>
    </source>
</evidence>
<dbReference type="Pfam" id="PF07715">
    <property type="entry name" value="Plug"/>
    <property type="match status" value="1"/>
</dbReference>
<sequence>MTRSRRLLQTVSALALVAIPATAFAQEQKVEAQQVADATEVAEAGIIEDIIVYAQRRGQKASDVPLALSVLTGDDLLKAEQIKTTNDVLQFVPNAQALQPHGPSRARWFVRGIGTNNTGNNTVNPLGIYYDDVYIADIANQGYPLFDLERVEVLNGPQGTLWGKNSNSGAVNFVSTAPGFSKDGYAKLGYGSFDEKQLEGAVGGPVVGEKVAARAAFYYNDWDGWQKNTFTGGHHPGGSDVAGRVQLLFKPTEDLSIQLNVHGRDFSGTQQGYRYVPSTFTTTTTPAWRSVYTTGYVVGQEDETHWGDITPETLKARGTNAKIVWDGKGFSITSITAYEDNKQNVETGAAPIPASSPFYNNGVLFSQLDTQYDSWQISEELRVTSTDDGPLTWLGGLYAFKGVLDNRAVQAYYVRGNPGSATSTGNAWGAGPQFTDSAYRQETKNFAGFGNVGYSFTEALKLSGGVRWSRETSSFDWDYSAANIAGTQATFISNLPQVNYTTYLPRDLIFAERATQKTSSWTYDVTPEYIFNEQFRTYLRFAHGVLPGGYTTTGNVLIPATSKGTLTLPLAATGARPGAIRANQIYVLNPEKIDSYELGFKSNFFDKRLSVDLTGFYYDYKNLVVNVPTQIDPLPNNATVLFRNAGAAEIKGVELRFNSVPFPGFQLSGSAGILDSEYTEDFGQTATILGARTPRTSKYTASFIASYTHGLPGGGALTYGVDGNWRSRYYFYPTIASQITAPDPLLNQKAFALFNAHVGWSVNDEDTLSFELSVNNLTDKVYKNHALPVSSGYSTQLYGKPRSVLGTVTARF</sequence>
<evidence type="ECO:0000313" key="13">
    <source>
        <dbReference type="EMBL" id="AUN32613.1"/>
    </source>
</evidence>
<dbReference type="PANTHER" id="PTHR32552:SF81">
    <property type="entry name" value="TONB-DEPENDENT OUTER MEMBRANE RECEPTOR"/>
    <property type="match status" value="1"/>
</dbReference>
<evidence type="ECO:0000256" key="11">
    <source>
        <dbReference type="PROSITE-ProRule" id="PRU01360"/>
    </source>
</evidence>
<evidence type="ECO:0000256" key="7">
    <source>
        <dbReference type="ARBA" id="ARBA00023065"/>
    </source>
</evidence>
<evidence type="ECO:0000256" key="12">
    <source>
        <dbReference type="RuleBase" id="RU003357"/>
    </source>
</evidence>
<dbReference type="Pfam" id="PF00593">
    <property type="entry name" value="TonB_dep_Rec_b-barrel"/>
    <property type="match status" value="1"/>
</dbReference>
<comment type="subcellular location">
    <subcellularLocation>
        <location evidence="1 11">Cell outer membrane</location>
        <topology evidence="1 11">Multi-pass membrane protein</topology>
    </subcellularLocation>
</comment>
<keyword evidence="6" id="KW-0408">Iron</keyword>
<name>A0A2K9NHQ9_9PROT</name>
<keyword evidence="14" id="KW-1185">Reference proteome</keyword>
<dbReference type="Proteomes" id="UP000234752">
    <property type="component" value="Chromosome eg_2"/>
</dbReference>
<keyword evidence="8 12" id="KW-0798">TonB box</keyword>
<dbReference type="GO" id="GO:0009279">
    <property type="term" value="C:cell outer membrane"/>
    <property type="evidence" value="ECO:0007669"/>
    <property type="project" value="UniProtKB-SubCell"/>
</dbReference>
<dbReference type="SUPFAM" id="SSF56935">
    <property type="entry name" value="Porins"/>
    <property type="match status" value="1"/>
</dbReference>
<evidence type="ECO:0000256" key="1">
    <source>
        <dbReference type="ARBA" id="ARBA00004571"/>
    </source>
</evidence>
<dbReference type="AlphaFoldDB" id="A0A2K9NHQ9"/>
<keyword evidence="3 11" id="KW-1134">Transmembrane beta strand</keyword>
<evidence type="ECO:0000256" key="9">
    <source>
        <dbReference type="ARBA" id="ARBA00023136"/>
    </source>
</evidence>
<evidence type="ECO:0000313" key="14">
    <source>
        <dbReference type="Proteomes" id="UP000234752"/>
    </source>
</evidence>
<evidence type="ECO:0000256" key="5">
    <source>
        <dbReference type="ARBA" id="ARBA00022692"/>
    </source>
</evidence>
<dbReference type="InterPro" id="IPR039426">
    <property type="entry name" value="TonB-dep_rcpt-like"/>
</dbReference>
<keyword evidence="10 11" id="KW-0998">Cell outer membrane</keyword>
<gene>
    <name evidence="13" type="ORF">C0V82_19985</name>
</gene>
<keyword evidence="7" id="KW-0406">Ion transport</keyword>
<organism evidence="13 14">
    <name type="scientific">Niveispirillum cyanobacteriorum</name>
    <dbReference type="NCBI Taxonomy" id="1612173"/>
    <lineage>
        <taxon>Bacteria</taxon>
        <taxon>Pseudomonadati</taxon>
        <taxon>Pseudomonadota</taxon>
        <taxon>Alphaproteobacteria</taxon>
        <taxon>Rhodospirillales</taxon>
        <taxon>Azospirillaceae</taxon>
        <taxon>Niveispirillum</taxon>
    </lineage>
</organism>
<evidence type="ECO:0000256" key="3">
    <source>
        <dbReference type="ARBA" id="ARBA00022452"/>
    </source>
</evidence>
<evidence type="ECO:0000256" key="10">
    <source>
        <dbReference type="ARBA" id="ARBA00023237"/>
    </source>
</evidence>
<dbReference type="KEGG" id="ncb:C0V82_19985"/>
<accession>A0A2K9NHQ9</accession>